<feature type="signal peptide" evidence="1">
    <location>
        <begin position="1"/>
        <end position="30"/>
    </location>
</feature>
<dbReference type="AlphaFoldDB" id="A0AAD5FF55"/>
<accession>A0AAD5FF55</accession>
<reference evidence="2" key="1">
    <citation type="submission" date="2018-07" db="EMBL/GenBank/DDBJ databases">
        <title>Comparative genomics of catfishes provides insights into carnivory and benthic adaptation.</title>
        <authorList>
            <person name="Zhang Y."/>
            <person name="Wang D."/>
            <person name="Peng Z."/>
            <person name="Zheng S."/>
            <person name="Shao F."/>
            <person name="Tao W."/>
        </authorList>
    </citation>
    <scope>NUCLEOTIDE SEQUENCE</scope>
    <source>
        <strain evidence="2">Chongqing</strain>
    </source>
</reference>
<comment type="caution">
    <text evidence="2">The sequence shown here is derived from an EMBL/GenBank/DDBJ whole genome shotgun (WGS) entry which is preliminary data.</text>
</comment>
<proteinExistence type="predicted"/>
<sequence>MQNSPVGKDILSICMLVPLLLRLFPGCSLSDVTSSGIAQTVKTQLMERIQTWKLEGLSVSRLFSKLESIVLRHDTNSQSKTDSESREDVEVRFKPGEYTQDPIRSKEQVTHGHQIQLPVHTMAYNLATNYDSLATEWPRHLATDYESLTSERLINLATLHNIYGHYDSLATDFPINIDTN</sequence>
<feature type="chain" id="PRO_5041910078" evidence="1">
    <location>
        <begin position="31"/>
        <end position="180"/>
    </location>
</feature>
<dbReference type="EMBL" id="MU563244">
    <property type="protein sequence ID" value="KAI5613182.1"/>
    <property type="molecule type" value="Genomic_DNA"/>
</dbReference>
<evidence type="ECO:0000313" key="3">
    <source>
        <dbReference type="Proteomes" id="UP001205998"/>
    </source>
</evidence>
<evidence type="ECO:0000313" key="2">
    <source>
        <dbReference type="EMBL" id="KAI5613182.1"/>
    </source>
</evidence>
<evidence type="ECO:0000256" key="1">
    <source>
        <dbReference type="SAM" id="SignalP"/>
    </source>
</evidence>
<keyword evidence="3" id="KW-1185">Reference proteome</keyword>
<dbReference type="Proteomes" id="UP001205998">
    <property type="component" value="Unassembled WGS sequence"/>
</dbReference>
<name>A0AAD5FF55_SILAS</name>
<organism evidence="2 3">
    <name type="scientific">Silurus asotus</name>
    <name type="common">Amur catfish</name>
    <name type="synonym">Parasilurus asotus</name>
    <dbReference type="NCBI Taxonomy" id="30991"/>
    <lineage>
        <taxon>Eukaryota</taxon>
        <taxon>Metazoa</taxon>
        <taxon>Chordata</taxon>
        <taxon>Craniata</taxon>
        <taxon>Vertebrata</taxon>
        <taxon>Euteleostomi</taxon>
        <taxon>Actinopterygii</taxon>
        <taxon>Neopterygii</taxon>
        <taxon>Teleostei</taxon>
        <taxon>Ostariophysi</taxon>
        <taxon>Siluriformes</taxon>
        <taxon>Siluridae</taxon>
        <taxon>Silurus</taxon>
    </lineage>
</organism>
<protein>
    <submittedName>
        <fullName evidence="2">Uncharacterized protein</fullName>
    </submittedName>
</protein>
<keyword evidence="1" id="KW-0732">Signal</keyword>
<gene>
    <name evidence="2" type="ORF">C0J50_11542</name>
</gene>